<proteinExistence type="predicted"/>
<keyword evidence="1" id="KW-1133">Transmembrane helix</keyword>
<protein>
    <submittedName>
        <fullName evidence="2">Uncharacterized protein</fullName>
    </submittedName>
</protein>
<dbReference type="OrthoDB" id="2646225at2759"/>
<feature type="transmembrane region" description="Helical" evidence="1">
    <location>
        <begin position="317"/>
        <end position="340"/>
    </location>
</feature>
<dbReference type="Proteomes" id="UP000714275">
    <property type="component" value="Unassembled WGS sequence"/>
</dbReference>
<reference evidence="2" key="1">
    <citation type="journal article" date="2020" name="New Phytol.">
        <title>Comparative genomics reveals dynamic genome evolution in host specialist ectomycorrhizal fungi.</title>
        <authorList>
            <person name="Lofgren L.A."/>
            <person name="Nguyen N.H."/>
            <person name="Vilgalys R."/>
            <person name="Ruytinx J."/>
            <person name="Liao H.L."/>
            <person name="Branco S."/>
            <person name="Kuo A."/>
            <person name="LaButti K."/>
            <person name="Lipzen A."/>
            <person name="Andreopoulos W."/>
            <person name="Pangilinan J."/>
            <person name="Riley R."/>
            <person name="Hundley H."/>
            <person name="Na H."/>
            <person name="Barry K."/>
            <person name="Grigoriev I.V."/>
            <person name="Stajich J.E."/>
            <person name="Kennedy P.G."/>
        </authorList>
    </citation>
    <scope>NUCLEOTIDE SEQUENCE</scope>
    <source>
        <strain evidence="2">DOB743</strain>
    </source>
</reference>
<evidence type="ECO:0000313" key="3">
    <source>
        <dbReference type="Proteomes" id="UP000714275"/>
    </source>
</evidence>
<sequence length="413" mass="44193">MNLGVQYNFSAAVSLEADVSAFVVPQPLNLPMTSTARWLTDVIGLRPSCTWASTNITQPIIVPNASNSILTLAGVYLEDLDLDMALDSTDVGLLSIANIVVKDPAAFLFNHTTLMPPTDGSTVFLASQCIGGCRIYSTSNYAWLNLTGIPTFTVQFPPSMTFGQPQLWQIACLVCKPNAVIETREVRAEGGAMLSVQPLSEGKQLTSQGNLFPRDTTTMLSIALSGMANGGPSSYNATMGLGSQPQAKFLFGSKQVNSWPGVLAQTASGSTFVNASFLPVANLSAGFGQMLQSASKAYLSGYLGAAYVPARLSALEVVFMSSLPLVLISTATFLLLYIFLGLLRLQKKGEEFTLSNIARIIYGSNLPEEMSLLAQEIDDGTGKCVEQDVIEQIGDRTIVLQQHDDGSDVLRFT</sequence>
<evidence type="ECO:0000313" key="2">
    <source>
        <dbReference type="EMBL" id="KAG1776024.1"/>
    </source>
</evidence>
<keyword evidence="1" id="KW-0472">Membrane</keyword>
<name>A0A9P7D1G6_9AGAM</name>
<keyword evidence="1" id="KW-0812">Transmembrane</keyword>
<keyword evidence="3" id="KW-1185">Reference proteome</keyword>
<evidence type="ECO:0000256" key="1">
    <source>
        <dbReference type="SAM" id="Phobius"/>
    </source>
</evidence>
<accession>A0A9P7D1G6</accession>
<dbReference type="AlphaFoldDB" id="A0A9P7D1G6"/>
<organism evidence="2 3">
    <name type="scientific">Suillus placidus</name>
    <dbReference type="NCBI Taxonomy" id="48579"/>
    <lineage>
        <taxon>Eukaryota</taxon>
        <taxon>Fungi</taxon>
        <taxon>Dikarya</taxon>
        <taxon>Basidiomycota</taxon>
        <taxon>Agaricomycotina</taxon>
        <taxon>Agaricomycetes</taxon>
        <taxon>Agaricomycetidae</taxon>
        <taxon>Boletales</taxon>
        <taxon>Suillineae</taxon>
        <taxon>Suillaceae</taxon>
        <taxon>Suillus</taxon>
    </lineage>
</organism>
<comment type="caution">
    <text evidence="2">The sequence shown here is derived from an EMBL/GenBank/DDBJ whole genome shotgun (WGS) entry which is preliminary data.</text>
</comment>
<dbReference type="EMBL" id="JABBWD010000029">
    <property type="protein sequence ID" value="KAG1776024.1"/>
    <property type="molecule type" value="Genomic_DNA"/>
</dbReference>
<gene>
    <name evidence="2" type="ORF">EV702DRAFT_361524</name>
</gene>